<dbReference type="NCBIfam" id="TIGR00456">
    <property type="entry name" value="argS"/>
    <property type="match status" value="1"/>
</dbReference>
<dbReference type="SMART" id="SM01016">
    <property type="entry name" value="Arg_tRNA_synt_N"/>
    <property type="match status" value="1"/>
</dbReference>
<dbReference type="InterPro" id="IPR035684">
    <property type="entry name" value="ArgRS_core"/>
</dbReference>
<comment type="catalytic activity">
    <reaction evidence="7 8">
        <text>tRNA(Arg) + L-arginine + ATP = L-arginyl-tRNA(Arg) + AMP + diphosphate</text>
        <dbReference type="Rhea" id="RHEA:20301"/>
        <dbReference type="Rhea" id="RHEA-COMP:9658"/>
        <dbReference type="Rhea" id="RHEA-COMP:9673"/>
        <dbReference type="ChEBI" id="CHEBI:30616"/>
        <dbReference type="ChEBI" id="CHEBI:32682"/>
        <dbReference type="ChEBI" id="CHEBI:33019"/>
        <dbReference type="ChEBI" id="CHEBI:78442"/>
        <dbReference type="ChEBI" id="CHEBI:78513"/>
        <dbReference type="ChEBI" id="CHEBI:456215"/>
        <dbReference type="EC" id="6.1.1.19"/>
    </reaction>
</comment>
<proteinExistence type="inferred from homology"/>
<keyword evidence="2 8" id="KW-0436">Ligase</keyword>
<comment type="similarity">
    <text evidence="1 8 9">Belongs to the class-I aminoacyl-tRNA synthetase family.</text>
</comment>
<evidence type="ECO:0000256" key="4">
    <source>
        <dbReference type="ARBA" id="ARBA00022840"/>
    </source>
</evidence>
<dbReference type="HAMAP" id="MF_00123">
    <property type="entry name" value="Arg_tRNA_synth"/>
    <property type="match status" value="1"/>
</dbReference>
<dbReference type="InterPro" id="IPR005148">
    <property type="entry name" value="Arg-tRNA-synth_N"/>
</dbReference>
<gene>
    <name evidence="8 12" type="primary">argS</name>
    <name evidence="12" type="ORF">ACFSJF_19910</name>
</gene>
<dbReference type="PANTHER" id="PTHR11956:SF5">
    <property type="entry name" value="ARGININE--TRNA LIGASE, CYTOPLASMIC"/>
    <property type="match status" value="1"/>
</dbReference>
<evidence type="ECO:0000313" key="12">
    <source>
        <dbReference type="EMBL" id="MFD2046537.1"/>
    </source>
</evidence>
<dbReference type="CDD" id="cd07956">
    <property type="entry name" value="Anticodon_Ia_Arg"/>
    <property type="match status" value="1"/>
</dbReference>
<dbReference type="EMBL" id="JBHUHQ010000039">
    <property type="protein sequence ID" value="MFD2046537.1"/>
    <property type="molecule type" value="Genomic_DNA"/>
</dbReference>
<comment type="caution">
    <text evidence="12">The sequence shown here is derived from an EMBL/GenBank/DDBJ whole genome shotgun (WGS) entry which is preliminary data.</text>
</comment>
<comment type="subunit">
    <text evidence="8">Monomer.</text>
</comment>
<feature type="domain" description="Arginyl tRNA synthetase N-terminal" evidence="11">
    <location>
        <begin position="5"/>
        <end position="84"/>
    </location>
</feature>
<keyword evidence="3 8" id="KW-0547">Nucleotide-binding</keyword>
<dbReference type="InterPro" id="IPR008909">
    <property type="entry name" value="DALR_anticod-bd"/>
</dbReference>
<evidence type="ECO:0000256" key="1">
    <source>
        <dbReference type="ARBA" id="ARBA00005594"/>
    </source>
</evidence>
<dbReference type="InterPro" id="IPR001278">
    <property type="entry name" value="Arg-tRNA-ligase"/>
</dbReference>
<name>A0ABW4W4R2_9BACI</name>
<dbReference type="Pfam" id="PF05746">
    <property type="entry name" value="DALR_1"/>
    <property type="match status" value="1"/>
</dbReference>
<evidence type="ECO:0000256" key="6">
    <source>
        <dbReference type="ARBA" id="ARBA00023146"/>
    </source>
</evidence>
<evidence type="ECO:0000256" key="9">
    <source>
        <dbReference type="RuleBase" id="RU363038"/>
    </source>
</evidence>
<dbReference type="Pfam" id="PF03485">
    <property type="entry name" value="Arg_tRNA_synt_N"/>
    <property type="match status" value="1"/>
</dbReference>
<dbReference type="Gene3D" id="3.40.50.620">
    <property type="entry name" value="HUPs"/>
    <property type="match status" value="1"/>
</dbReference>
<sequence length="559" mass="63773">MNFTNQFAELLVEVLNGDLEKEEIRLMIESPKRKELGDMAFPCFELAKLYRKSPNRIAQEIAPKIQTAIFEEVVAVGGYVNVFLNKQEVSTKVVNQIISQKGEFGSLEIGKGGVVTIDLSSPNIAKPFAMGHLRSTVIGNALALISEKCGYQPIRINHLGDWGTQFGKLIVAYHKWGNEEDVRKDPIKELLALYVKFHHEAENDPTLNEQGREAFKKLEDGDQETRHLWKWFRDESLKEFNKIYELLGIHFDSSDGEAFYNDKMEHVVELLEQKKLLEESEGAQVVQIEDLPPCLIKKRDGTTLYATRDLAAAIHRQKTYQFKKSLYVVGNEQTLYFKQLLKVLEKMGFDWHEGMVHVPFGMILKDGKKMSTRKGKTVLLEEVLQEAIDLAEQGIMKKNPNLASKNEVARQVGTGAVVFHDLKNHRMNDIEFSLEDMLRFEGETGPYVQYTHARACSLLRKGGYQENLGEKKIVDPEAWPVISTMMIFPHIVERSMNEYDPSKVAKFVIELSKAFNKYYASVKILDSSMIHTRLSLVCSVKLVLREGLRLLGIEAPEEM</sequence>
<comment type="caution">
    <text evidence="8">Lacks conserved residue(s) required for the propagation of feature annotation.</text>
</comment>
<evidence type="ECO:0000256" key="7">
    <source>
        <dbReference type="ARBA" id="ARBA00049339"/>
    </source>
</evidence>
<dbReference type="Proteomes" id="UP001597383">
    <property type="component" value="Unassembled WGS sequence"/>
</dbReference>
<comment type="subcellular location">
    <subcellularLocation>
        <location evidence="8">Cytoplasm</location>
    </subcellularLocation>
</comment>
<protein>
    <recommendedName>
        <fullName evidence="8">Arginine--tRNA ligase</fullName>
        <ecNumber evidence="8">6.1.1.19</ecNumber>
    </recommendedName>
    <alternativeName>
        <fullName evidence="8">Arginyl-tRNA synthetase</fullName>
        <shortName evidence="8">ArgRS</shortName>
    </alternativeName>
</protein>
<reference evidence="13" key="1">
    <citation type="journal article" date="2019" name="Int. J. Syst. Evol. Microbiol.">
        <title>The Global Catalogue of Microorganisms (GCM) 10K type strain sequencing project: providing services to taxonomists for standard genome sequencing and annotation.</title>
        <authorList>
            <consortium name="The Broad Institute Genomics Platform"/>
            <consortium name="The Broad Institute Genome Sequencing Center for Infectious Disease"/>
            <person name="Wu L."/>
            <person name="Ma J."/>
        </authorList>
    </citation>
    <scope>NUCLEOTIDE SEQUENCE [LARGE SCALE GENOMIC DNA]</scope>
    <source>
        <strain evidence="13">R28</strain>
    </source>
</reference>
<dbReference type="InterPro" id="IPR009080">
    <property type="entry name" value="tRNAsynth_Ia_anticodon-bd"/>
</dbReference>
<dbReference type="RefSeq" id="WP_377558512.1">
    <property type="nucleotide sequence ID" value="NZ_JBHUHQ010000039.1"/>
</dbReference>
<dbReference type="SMART" id="SM00836">
    <property type="entry name" value="DALR_1"/>
    <property type="match status" value="1"/>
</dbReference>
<evidence type="ECO:0000313" key="13">
    <source>
        <dbReference type="Proteomes" id="UP001597383"/>
    </source>
</evidence>
<dbReference type="EC" id="6.1.1.19" evidence="8"/>
<evidence type="ECO:0000256" key="3">
    <source>
        <dbReference type="ARBA" id="ARBA00022741"/>
    </source>
</evidence>
<dbReference type="InterPro" id="IPR014729">
    <property type="entry name" value="Rossmann-like_a/b/a_fold"/>
</dbReference>
<dbReference type="GO" id="GO:0004814">
    <property type="term" value="F:arginine-tRNA ligase activity"/>
    <property type="evidence" value="ECO:0007669"/>
    <property type="project" value="UniProtKB-EC"/>
</dbReference>
<evidence type="ECO:0000256" key="8">
    <source>
        <dbReference type="HAMAP-Rule" id="MF_00123"/>
    </source>
</evidence>
<dbReference type="SUPFAM" id="SSF47323">
    <property type="entry name" value="Anticodon-binding domain of a subclass of class I aminoacyl-tRNA synthetases"/>
    <property type="match status" value="1"/>
</dbReference>
<keyword evidence="5 8" id="KW-0648">Protein biosynthesis</keyword>
<keyword evidence="4 8" id="KW-0067">ATP-binding</keyword>
<evidence type="ECO:0000259" key="10">
    <source>
        <dbReference type="SMART" id="SM00836"/>
    </source>
</evidence>
<evidence type="ECO:0000259" key="11">
    <source>
        <dbReference type="SMART" id="SM01016"/>
    </source>
</evidence>
<accession>A0ABW4W4R2</accession>
<evidence type="ECO:0000256" key="5">
    <source>
        <dbReference type="ARBA" id="ARBA00022917"/>
    </source>
</evidence>
<dbReference type="Gene3D" id="3.30.1360.70">
    <property type="entry name" value="Arginyl tRNA synthetase N-terminal domain"/>
    <property type="match status" value="1"/>
</dbReference>
<dbReference type="InterPro" id="IPR036695">
    <property type="entry name" value="Arg-tRNA-synth_N_sf"/>
</dbReference>
<dbReference type="SUPFAM" id="SSF55190">
    <property type="entry name" value="Arginyl-tRNA synthetase (ArgRS), N-terminal 'additional' domain"/>
    <property type="match status" value="1"/>
</dbReference>
<dbReference type="PANTHER" id="PTHR11956">
    <property type="entry name" value="ARGINYL-TRNA SYNTHETASE"/>
    <property type="match status" value="1"/>
</dbReference>
<feature type="domain" description="DALR anticodon binding" evidence="10">
    <location>
        <begin position="448"/>
        <end position="559"/>
    </location>
</feature>
<evidence type="ECO:0000256" key="2">
    <source>
        <dbReference type="ARBA" id="ARBA00022598"/>
    </source>
</evidence>
<dbReference type="Pfam" id="PF00750">
    <property type="entry name" value="tRNA-synt_1d"/>
    <property type="match status" value="1"/>
</dbReference>
<dbReference type="SUPFAM" id="SSF52374">
    <property type="entry name" value="Nucleotidylyl transferase"/>
    <property type="match status" value="1"/>
</dbReference>
<organism evidence="12 13">
    <name type="scientific">Ornithinibacillus salinisoli</name>
    <dbReference type="NCBI Taxonomy" id="1848459"/>
    <lineage>
        <taxon>Bacteria</taxon>
        <taxon>Bacillati</taxon>
        <taxon>Bacillota</taxon>
        <taxon>Bacilli</taxon>
        <taxon>Bacillales</taxon>
        <taxon>Bacillaceae</taxon>
        <taxon>Ornithinibacillus</taxon>
    </lineage>
</organism>
<dbReference type="Gene3D" id="1.10.730.10">
    <property type="entry name" value="Isoleucyl-tRNA Synthetase, Domain 1"/>
    <property type="match status" value="1"/>
</dbReference>
<keyword evidence="6 8" id="KW-0030">Aminoacyl-tRNA synthetase</keyword>
<dbReference type="CDD" id="cd00671">
    <property type="entry name" value="ArgRS_core"/>
    <property type="match status" value="1"/>
</dbReference>
<keyword evidence="8" id="KW-0963">Cytoplasm</keyword>
<dbReference type="PRINTS" id="PR01038">
    <property type="entry name" value="TRNASYNTHARG"/>
</dbReference>
<keyword evidence="13" id="KW-1185">Reference proteome</keyword>